<feature type="region of interest" description="Disordered" evidence="1">
    <location>
        <begin position="183"/>
        <end position="202"/>
    </location>
</feature>
<protein>
    <recommendedName>
        <fullName evidence="4">Sel1 repeat family protein</fullName>
    </recommendedName>
</protein>
<proteinExistence type="predicted"/>
<evidence type="ECO:0000313" key="3">
    <source>
        <dbReference type="Proteomes" id="UP000676951"/>
    </source>
</evidence>
<evidence type="ECO:0000256" key="1">
    <source>
        <dbReference type="SAM" id="MobiDB-lite"/>
    </source>
</evidence>
<reference evidence="2 3" key="1">
    <citation type="submission" date="2021-06" db="EMBL/GenBank/DDBJ databases">
        <title>Bradyrhizobium sp. S2-11-4 Genome sequencing.</title>
        <authorList>
            <person name="Jin L."/>
        </authorList>
    </citation>
    <scope>NUCLEOTIDE SEQUENCE [LARGE SCALE GENOMIC DNA]</scope>
    <source>
        <strain evidence="2 3">S2-11-4</strain>
    </source>
</reference>
<name>A0A975NYA6_9BRAD</name>
<dbReference type="AlphaFoldDB" id="A0A975NYA6"/>
<keyword evidence="3" id="KW-1185">Reference proteome</keyword>
<dbReference type="RefSeq" id="WP_215604407.1">
    <property type="nucleotide sequence ID" value="NZ_CP076136.1"/>
</dbReference>
<evidence type="ECO:0008006" key="4">
    <source>
        <dbReference type="Google" id="ProtNLM"/>
    </source>
</evidence>
<gene>
    <name evidence="2" type="ORF">KMZ93_01525</name>
</gene>
<accession>A0A975NYA6</accession>
<dbReference type="Gene3D" id="1.25.40.10">
    <property type="entry name" value="Tetratricopeptide repeat domain"/>
    <property type="match status" value="1"/>
</dbReference>
<organism evidence="2 3">
    <name type="scientific">Bradyrhizobium sediminis</name>
    <dbReference type="NCBI Taxonomy" id="2840469"/>
    <lineage>
        <taxon>Bacteria</taxon>
        <taxon>Pseudomonadati</taxon>
        <taxon>Pseudomonadota</taxon>
        <taxon>Alphaproteobacteria</taxon>
        <taxon>Hyphomicrobiales</taxon>
        <taxon>Nitrobacteraceae</taxon>
        <taxon>Bradyrhizobium</taxon>
    </lineage>
</organism>
<dbReference type="Proteomes" id="UP000676951">
    <property type="component" value="Chromosome"/>
</dbReference>
<dbReference type="InterPro" id="IPR011990">
    <property type="entry name" value="TPR-like_helical_dom_sf"/>
</dbReference>
<dbReference type="EMBL" id="CP076136">
    <property type="protein sequence ID" value="QWG23657.1"/>
    <property type="molecule type" value="Genomic_DNA"/>
</dbReference>
<dbReference type="SUPFAM" id="SSF81901">
    <property type="entry name" value="HCP-like"/>
    <property type="match status" value="1"/>
</dbReference>
<sequence>MARNTELTSYDEQAVEAFDEDANVPEYMAYGSAPSMAMRDYSLPEDMPLFLSNDVAEPKQRGFGSGGNRNPDTAPVWPRLFKGSVLVASAAGIAFAIASVENPLALFSNAKASLIGAAPAQSSAAAASASEPVVAARAVAVQPAPASQPAAFIGASPPAARAAPTRDEIALALKAAAHQGQPEIRQPAAVAAAPPPPPSPARRLDADELATLLKRAKSLIEIGDIAPARLLLERAADAQVASAALLLAQTYDPAVLGTPDTRSITPDPAKAREWYRKAAQFGSQDAQQRLSQIQN</sequence>
<evidence type="ECO:0000313" key="2">
    <source>
        <dbReference type="EMBL" id="QWG23657.1"/>
    </source>
</evidence>